<evidence type="ECO:0000313" key="5">
    <source>
        <dbReference type="WBParaSite" id="SMUV_0000296801-mRNA-1"/>
    </source>
</evidence>
<keyword evidence="1" id="KW-0722">Serine protease inhibitor</keyword>
<dbReference type="InterPro" id="IPR051368">
    <property type="entry name" value="SerProtInhib-TIL_Domain"/>
</dbReference>
<dbReference type="SUPFAM" id="SSF57567">
    <property type="entry name" value="Serine protease inhibitors"/>
    <property type="match status" value="1"/>
</dbReference>
<dbReference type="Proteomes" id="UP000046393">
    <property type="component" value="Unplaced"/>
</dbReference>
<name>A0A0N5AFC0_9BILA</name>
<keyword evidence="4" id="KW-1185">Reference proteome</keyword>
<dbReference type="AlphaFoldDB" id="A0A0N5AFC0"/>
<evidence type="ECO:0000256" key="2">
    <source>
        <dbReference type="ARBA" id="ARBA00023157"/>
    </source>
</evidence>
<evidence type="ECO:0000313" key="4">
    <source>
        <dbReference type="Proteomes" id="UP000046393"/>
    </source>
</evidence>
<reference evidence="5" key="1">
    <citation type="submission" date="2017-02" db="UniProtKB">
        <authorList>
            <consortium name="WormBaseParasite"/>
        </authorList>
    </citation>
    <scope>IDENTIFICATION</scope>
</reference>
<dbReference type="WBParaSite" id="SMUV_0000296801-mRNA-1">
    <property type="protein sequence ID" value="SMUV_0000296801-mRNA-1"/>
    <property type="gene ID" value="SMUV_0000296801"/>
</dbReference>
<dbReference type="PANTHER" id="PTHR23259:SF70">
    <property type="entry name" value="ACCESSORY GLAND PROTEIN ACP62F-RELATED"/>
    <property type="match status" value="1"/>
</dbReference>
<feature type="chain" id="PRO_5005893022" evidence="3">
    <location>
        <begin position="20"/>
        <end position="107"/>
    </location>
</feature>
<accession>A0A0N5AFC0</accession>
<dbReference type="CDD" id="cd19941">
    <property type="entry name" value="TIL"/>
    <property type="match status" value="1"/>
</dbReference>
<dbReference type="GO" id="GO:0004867">
    <property type="term" value="F:serine-type endopeptidase inhibitor activity"/>
    <property type="evidence" value="ECO:0007669"/>
    <property type="project" value="UniProtKB-KW"/>
</dbReference>
<evidence type="ECO:0000256" key="1">
    <source>
        <dbReference type="ARBA" id="ARBA00022900"/>
    </source>
</evidence>
<feature type="signal peptide" evidence="3">
    <location>
        <begin position="1"/>
        <end position="19"/>
    </location>
</feature>
<keyword evidence="3" id="KW-0732">Signal</keyword>
<keyword evidence="2" id="KW-1015">Disulfide bond</keyword>
<dbReference type="InterPro" id="IPR036084">
    <property type="entry name" value="Ser_inhib-like_sf"/>
</dbReference>
<sequence length="107" mass="11784">LSSFSLLLLLLLSPSQVFPLDNDTKNYDLNDKFAVTKDSRCAENEVWTKCKTCEASCENPEPDCPLVCRAEGCECQHSKGYVRHLGNCVPMEVCDSLNATVTAPPSK</sequence>
<evidence type="ECO:0000256" key="3">
    <source>
        <dbReference type="SAM" id="SignalP"/>
    </source>
</evidence>
<dbReference type="PANTHER" id="PTHR23259">
    <property type="entry name" value="RIDDLE"/>
    <property type="match status" value="1"/>
</dbReference>
<protein>
    <submittedName>
        <fullName evidence="5">TIL domain-containing protein</fullName>
    </submittedName>
</protein>
<proteinExistence type="predicted"/>
<organism evidence="4 5">
    <name type="scientific">Syphacia muris</name>
    <dbReference type="NCBI Taxonomy" id="451379"/>
    <lineage>
        <taxon>Eukaryota</taxon>
        <taxon>Metazoa</taxon>
        <taxon>Ecdysozoa</taxon>
        <taxon>Nematoda</taxon>
        <taxon>Chromadorea</taxon>
        <taxon>Rhabditida</taxon>
        <taxon>Spirurina</taxon>
        <taxon>Oxyuridomorpha</taxon>
        <taxon>Oxyuroidea</taxon>
        <taxon>Oxyuridae</taxon>
        <taxon>Syphacia</taxon>
    </lineage>
</organism>
<keyword evidence="1" id="KW-0646">Protease inhibitor</keyword>
<dbReference type="Gene3D" id="2.10.25.10">
    <property type="entry name" value="Laminin"/>
    <property type="match status" value="1"/>
</dbReference>